<accession>A0A976FGA0</accession>
<evidence type="ECO:0000256" key="1">
    <source>
        <dbReference type="SAM" id="MobiDB-lite"/>
    </source>
</evidence>
<dbReference type="PANTHER" id="PTHR35796">
    <property type="entry name" value="HYPOTHETICAL CYTOSOLIC PROTEIN"/>
    <property type="match status" value="1"/>
</dbReference>
<dbReference type="PANTHER" id="PTHR35796:SF3">
    <property type="entry name" value="BHLH DOMAIN-CONTAINING PROTEIN"/>
    <property type="match status" value="1"/>
</dbReference>
<protein>
    <recommendedName>
        <fullName evidence="4">M96 mating-specific protein family</fullName>
    </recommendedName>
</protein>
<evidence type="ECO:0008006" key="4">
    <source>
        <dbReference type="Google" id="ProtNLM"/>
    </source>
</evidence>
<sequence>MPPDDSKTLEEALFSLNNCEESIPWTFGADSWANLEVNACTGELEMDFELPVLTEQSLSIVNLTPPSQLITPQLQPCMEPIQLSCVDNCSISSAIKSLSPPTSINTRKRAKQTRKHSNRARDLRREELVYLRQKVTDLQLQLNQRRSKPKLETASTPCLSSSVALQGRQSNVATRRRALCATVLPIANPTGRTASLWSDMAQRQALERQKAERENVRLKLVVEKQLQLAKSLERILKKGHCERVFGITSKPSRSVMASLGSEAAHEDHLLLMDIDKSRHELDNVFKANGLGHLETANCNAKIEHDAAQGMVLAINANKLMPFDVRTTGKAVWRHFAHSMDHMPHRTYYQKQPLHVETSDDTVMEQYGVKITNGQTNGDFHVKHIIRRYVEHDRILVVWRTITDTVEFSAELTSGIRFLEKGYIVVKPPVLGQEDCTLMQTCYIIRPEVHHWKESHQARKVGALLDFVQSSVSGSISASHQMIENVLLSTALSFVPEAKSKLRYLKDKLDEDMSKNCSRILSRRKEGCWKRRQRNELHSLSLTSFRSRFLGLVFLKDGAPLVQHMFDSSHGFLDLRPSRRVRHDQILGAALLQLRE</sequence>
<dbReference type="OrthoDB" id="77763at2759"/>
<dbReference type="Proteomes" id="UP000294530">
    <property type="component" value="Unassembled WGS sequence"/>
</dbReference>
<dbReference type="EMBL" id="SHOA02000018">
    <property type="protein sequence ID" value="TDH66205.1"/>
    <property type="molecule type" value="Genomic_DNA"/>
</dbReference>
<organism evidence="2 3">
    <name type="scientific">Bremia lactucae</name>
    <name type="common">Lettuce downy mildew</name>
    <dbReference type="NCBI Taxonomy" id="4779"/>
    <lineage>
        <taxon>Eukaryota</taxon>
        <taxon>Sar</taxon>
        <taxon>Stramenopiles</taxon>
        <taxon>Oomycota</taxon>
        <taxon>Peronosporomycetes</taxon>
        <taxon>Peronosporales</taxon>
        <taxon>Peronosporaceae</taxon>
        <taxon>Bremia</taxon>
    </lineage>
</organism>
<reference evidence="2 3" key="1">
    <citation type="journal article" date="2021" name="Genome Biol.">
        <title>AFLAP: assembly-free linkage analysis pipeline using k-mers from genome sequencing data.</title>
        <authorList>
            <person name="Fletcher K."/>
            <person name="Zhang L."/>
            <person name="Gil J."/>
            <person name="Han R."/>
            <person name="Cavanaugh K."/>
            <person name="Michelmore R."/>
        </authorList>
    </citation>
    <scope>NUCLEOTIDE SEQUENCE [LARGE SCALE GENOMIC DNA]</scope>
    <source>
        <strain evidence="2 3">SF5</strain>
    </source>
</reference>
<comment type="caution">
    <text evidence="2">The sequence shown here is derived from an EMBL/GenBank/DDBJ whole genome shotgun (WGS) entry which is preliminary data.</text>
</comment>
<evidence type="ECO:0000313" key="3">
    <source>
        <dbReference type="Proteomes" id="UP000294530"/>
    </source>
</evidence>
<keyword evidence="3" id="KW-1185">Reference proteome</keyword>
<evidence type="ECO:0000313" key="2">
    <source>
        <dbReference type="EMBL" id="TDH66205.1"/>
    </source>
</evidence>
<dbReference type="RefSeq" id="XP_067815704.1">
    <property type="nucleotide sequence ID" value="XM_067962872.1"/>
</dbReference>
<feature type="region of interest" description="Disordered" evidence="1">
    <location>
        <begin position="99"/>
        <end position="120"/>
    </location>
</feature>
<dbReference type="AlphaFoldDB" id="A0A976FGA0"/>
<name>A0A976FGA0_BRELC</name>
<feature type="compositionally biased region" description="Basic residues" evidence="1">
    <location>
        <begin position="106"/>
        <end position="118"/>
    </location>
</feature>
<gene>
    <name evidence="2" type="ORF">CCR75_004786</name>
</gene>
<dbReference type="KEGG" id="blac:94348543"/>
<proteinExistence type="predicted"/>
<dbReference type="GeneID" id="94348543"/>